<dbReference type="PROSITE" id="PS50206">
    <property type="entry name" value="RHODANESE_3"/>
    <property type="match status" value="1"/>
</dbReference>
<comment type="similarity">
    <text evidence="1">Belongs to the GcvT family.</text>
</comment>
<dbReference type="Gene3D" id="2.40.30.110">
    <property type="entry name" value="Aminomethyltransferase beta-barrel domains"/>
    <property type="match status" value="1"/>
</dbReference>
<dbReference type="Pfam" id="PF16350">
    <property type="entry name" value="FAO_M"/>
    <property type="match status" value="1"/>
</dbReference>
<dbReference type="FunFam" id="3.30.70.1400:FF:000003">
    <property type="entry name" value="Pyruvate dehydrogenase phosphatase regulatory subunit"/>
    <property type="match status" value="1"/>
</dbReference>
<dbReference type="PANTHER" id="PTHR43757:SF15">
    <property type="entry name" value="PYRUVATE DEHYDROGENASE PHOSPHATASE REGULATORY SUBUNIT, MITOCHONDRIAL-LIKE"/>
    <property type="match status" value="1"/>
</dbReference>
<dbReference type="InterPro" id="IPR013977">
    <property type="entry name" value="GcvT_C"/>
</dbReference>
<dbReference type="SUPFAM" id="SSF101790">
    <property type="entry name" value="Aminomethyltransferase beta-barrel domain"/>
    <property type="match status" value="1"/>
</dbReference>
<evidence type="ECO:0000313" key="3">
    <source>
        <dbReference type="EMBL" id="JAS29150.1"/>
    </source>
</evidence>
<dbReference type="PANTHER" id="PTHR43757">
    <property type="entry name" value="AMINOMETHYLTRANSFERASE"/>
    <property type="match status" value="1"/>
</dbReference>
<evidence type="ECO:0000259" key="2">
    <source>
        <dbReference type="PROSITE" id="PS50206"/>
    </source>
</evidence>
<proteinExistence type="inferred from homology"/>
<dbReference type="SUPFAM" id="SSF54373">
    <property type="entry name" value="FAD-linked reductases, C-terminal domain"/>
    <property type="match status" value="1"/>
</dbReference>
<dbReference type="InterPro" id="IPR032503">
    <property type="entry name" value="FAO_M"/>
</dbReference>
<dbReference type="InterPro" id="IPR006222">
    <property type="entry name" value="GCVT_N"/>
</dbReference>
<dbReference type="Gene3D" id="3.50.50.60">
    <property type="entry name" value="FAD/NAD(P)-binding domain"/>
    <property type="match status" value="1"/>
</dbReference>
<dbReference type="SUPFAM" id="SSF51905">
    <property type="entry name" value="FAD/NAD(P)-binding domain"/>
    <property type="match status" value="1"/>
</dbReference>
<dbReference type="InterPro" id="IPR027266">
    <property type="entry name" value="TrmE/GcvT-like"/>
</dbReference>
<organism evidence="3">
    <name type="scientific">Clastoptera arizonana</name>
    <name type="common">Arizona spittle bug</name>
    <dbReference type="NCBI Taxonomy" id="38151"/>
    <lineage>
        <taxon>Eukaryota</taxon>
        <taxon>Metazoa</taxon>
        <taxon>Ecdysozoa</taxon>
        <taxon>Arthropoda</taxon>
        <taxon>Hexapoda</taxon>
        <taxon>Insecta</taxon>
        <taxon>Pterygota</taxon>
        <taxon>Neoptera</taxon>
        <taxon>Paraneoptera</taxon>
        <taxon>Hemiptera</taxon>
        <taxon>Auchenorrhyncha</taxon>
        <taxon>Cercopoidea</taxon>
        <taxon>Clastopteridae</taxon>
        <taxon>Clastoptera</taxon>
    </lineage>
</organism>
<gene>
    <name evidence="3" type="ORF">g.34932</name>
</gene>
<dbReference type="Pfam" id="PF08669">
    <property type="entry name" value="GCV_T_C"/>
    <property type="match status" value="1"/>
</dbReference>
<dbReference type="Pfam" id="PF01266">
    <property type="entry name" value="DAO"/>
    <property type="match status" value="1"/>
</dbReference>
<dbReference type="InterPro" id="IPR028896">
    <property type="entry name" value="GcvT/YgfZ/DmdA"/>
</dbReference>
<accession>A0A1B6DTZ9</accession>
<dbReference type="InterPro" id="IPR006076">
    <property type="entry name" value="FAD-dep_OxRdtase"/>
</dbReference>
<dbReference type="InterPro" id="IPR029043">
    <property type="entry name" value="GcvT/YgfZ_C"/>
</dbReference>
<dbReference type="Gene3D" id="3.30.70.1400">
    <property type="entry name" value="Aminomethyltransferase beta-barrel domains"/>
    <property type="match status" value="1"/>
</dbReference>
<dbReference type="Gene3D" id="3.30.9.10">
    <property type="entry name" value="D-Amino Acid Oxidase, subunit A, domain 2"/>
    <property type="match status" value="1"/>
</dbReference>
<dbReference type="InterPro" id="IPR036188">
    <property type="entry name" value="FAD/NAD-bd_sf"/>
</dbReference>
<dbReference type="Gene3D" id="3.30.1360.120">
    <property type="entry name" value="Probable tRNA modification gtpase trme, domain 1"/>
    <property type="match status" value="1"/>
</dbReference>
<sequence>MFSNFLEKCIFSKETMKVMKHIRKREIFCLMNRNSHLLRSCGCLENGKTNTHVTENKKMFSIESGFPSQAQVVICGGGVVANSVAYHLTLNGWKDVIVLEQGRVCEGTSHFGSGTLGLFKPLAEKNLILYSTQLYQQLQDIGYDIGLKRCGSLNLAQSKDRVIYLKRRMSCNIPAGLKCEFLGPNEIKKLHPFIRTDDLEGAVWVPEDAVVKPQAVCRTLCTLAKEGGVKYIEGCTVEKILTKNGRVNSIVTNLGKINCEIFVNCAGMWARDLGLKCDPMVRVPAYPAQLFYLTSGPLPGMPPPDTLPYIRDYDSKIYSRQFEDGLMVGSFEGNAKAAFTDEKIPYNWKENMPLDWEHYKPIWETALDRLPILKDTVNPVLVNSPDNFTPNGQWILGETSEVDNYFVAVGMCGNSLQGAGGIGKAVADWIVEGVPTQELLPFEVQRFIRLHNNRQYLQQRVQEVVGRHYAILYPTQIEYATGRKLRCSPLYSVLETRGAVFGVRMGYERPLYFDTTYKRGRPLPQIPEGTFYKPKFFDFMLGEFQACREGVGIIDMSSFSKIEIKSVQNNAVVDYLQKMCSNDVNIPVGNIVHTGMQNVRGGYENDCILVRLTENSYFMVSPTNQQTRIYEWMRRNLPKGSSVVLNDVTSMYTVINIVGPKGKMLLSELSNSDFSLQAFTYKKVDVGYASDVMVMGLTHTGEPGYCLYVPSEYALHVYDRLMSIGQDYGARDVGVLTQRCMRIEKFIPLWAEDLNSFTTPLEAGNAYSVKLDKEYFIGQFALQRQKEQGIMQRLVLFQLEDLDPDKDIWPWGNEPIFRNNSFVGQVTSAGYGFNSEKLVCLGFVRCESIHEKEETVSPNYIMSKDAVYTIDIAGRRFHAKPNITAPPAPNIPITDNFAQTYKPKVVTSVKS</sequence>
<evidence type="ECO:0000256" key="1">
    <source>
        <dbReference type="ARBA" id="ARBA00008609"/>
    </source>
</evidence>
<dbReference type="GO" id="GO:0005739">
    <property type="term" value="C:mitochondrion"/>
    <property type="evidence" value="ECO:0007669"/>
    <property type="project" value="TreeGrafter"/>
</dbReference>
<dbReference type="EMBL" id="GEDC01008148">
    <property type="protein sequence ID" value="JAS29150.1"/>
    <property type="molecule type" value="Transcribed_RNA"/>
</dbReference>
<dbReference type="Pfam" id="PF01571">
    <property type="entry name" value="GCV_T"/>
    <property type="match status" value="1"/>
</dbReference>
<protein>
    <recommendedName>
        <fullName evidence="2">Rhodanese domain-containing protein</fullName>
    </recommendedName>
</protein>
<feature type="domain" description="Rhodanese" evidence="2">
    <location>
        <begin position="72"/>
        <end position="106"/>
    </location>
</feature>
<name>A0A1B6DTZ9_9HEMI</name>
<dbReference type="SUPFAM" id="SSF103025">
    <property type="entry name" value="Folate-binding domain"/>
    <property type="match status" value="1"/>
</dbReference>
<dbReference type="InterPro" id="IPR001763">
    <property type="entry name" value="Rhodanese-like_dom"/>
</dbReference>
<dbReference type="AlphaFoldDB" id="A0A1B6DTZ9"/>
<reference evidence="3" key="1">
    <citation type="submission" date="2015-12" db="EMBL/GenBank/DDBJ databases">
        <title>De novo transcriptome assembly of four potential Pierce s Disease insect vectors from Arizona vineyards.</title>
        <authorList>
            <person name="Tassone E.E."/>
        </authorList>
    </citation>
    <scope>NUCLEOTIDE SEQUENCE</scope>
</reference>